<evidence type="ECO:0000256" key="13">
    <source>
        <dbReference type="NCBIfam" id="TIGR00437"/>
    </source>
</evidence>
<dbReference type="NCBIfam" id="TIGR00437">
    <property type="entry name" value="feoB"/>
    <property type="match status" value="1"/>
</dbReference>
<feature type="transmembrane region" description="Helical" evidence="16">
    <location>
        <begin position="307"/>
        <end position="327"/>
    </location>
</feature>
<dbReference type="InterPro" id="IPR005225">
    <property type="entry name" value="Small_GTP-bd"/>
</dbReference>
<dbReference type="NCBIfam" id="TIGR00231">
    <property type="entry name" value="small_GTP"/>
    <property type="match status" value="1"/>
</dbReference>
<evidence type="ECO:0000256" key="10">
    <source>
        <dbReference type="ARBA" id="ARBA00023065"/>
    </source>
</evidence>
<dbReference type="PANTHER" id="PTHR43185:SF1">
    <property type="entry name" value="FE(2+) TRANSPORTER FEOB"/>
    <property type="match status" value="1"/>
</dbReference>
<name>A0A2V2N2T9_9EURY</name>
<evidence type="ECO:0000313" key="19">
    <source>
        <dbReference type="Proteomes" id="UP000245657"/>
    </source>
</evidence>
<feature type="binding site" evidence="15">
    <location>
        <position position="21"/>
    </location>
    <ligand>
        <name>Mg(2+)</name>
        <dbReference type="ChEBI" id="CHEBI:18420"/>
        <label>2</label>
    </ligand>
</feature>
<gene>
    <name evidence="18" type="primary">feoB</name>
    <name evidence="18" type="ORF">DK846_16575</name>
</gene>
<dbReference type="GeneID" id="97550052"/>
<dbReference type="OrthoDB" id="85305at2157"/>
<dbReference type="GO" id="GO:0005525">
    <property type="term" value="F:GTP binding"/>
    <property type="evidence" value="ECO:0007669"/>
    <property type="project" value="UniProtKB-KW"/>
</dbReference>
<evidence type="ECO:0000256" key="3">
    <source>
        <dbReference type="ARBA" id="ARBA00022475"/>
    </source>
</evidence>
<dbReference type="InterPro" id="IPR030389">
    <property type="entry name" value="G_FEOB_dom"/>
</dbReference>
<keyword evidence="3" id="KW-1003">Cell membrane</keyword>
<dbReference type="Proteomes" id="UP000245657">
    <property type="component" value="Unassembled WGS sequence"/>
</dbReference>
<keyword evidence="6 16" id="KW-0812">Transmembrane</keyword>
<keyword evidence="15" id="KW-0460">Magnesium</keyword>
<dbReference type="PANTHER" id="PTHR43185">
    <property type="entry name" value="FERROUS IRON TRANSPORT PROTEIN B"/>
    <property type="match status" value="1"/>
</dbReference>
<dbReference type="GO" id="GO:0046872">
    <property type="term" value="F:metal ion binding"/>
    <property type="evidence" value="ECO:0007669"/>
    <property type="project" value="UniProtKB-KW"/>
</dbReference>
<feature type="transmembrane region" description="Helical" evidence="16">
    <location>
        <begin position="339"/>
        <end position="363"/>
    </location>
</feature>
<keyword evidence="5" id="KW-0997">Cell inner membrane</keyword>
<evidence type="ECO:0000256" key="14">
    <source>
        <dbReference type="PIRSR" id="PIRSR603373-1"/>
    </source>
</evidence>
<feature type="binding site" evidence="15">
    <location>
        <position position="25"/>
    </location>
    <ligand>
        <name>Mg(2+)</name>
        <dbReference type="ChEBI" id="CHEBI:18420"/>
        <label>2</label>
    </ligand>
</feature>
<dbReference type="InterPro" id="IPR050860">
    <property type="entry name" value="FeoB_GTPase"/>
</dbReference>
<evidence type="ECO:0000256" key="7">
    <source>
        <dbReference type="ARBA" id="ARBA00022741"/>
    </source>
</evidence>
<dbReference type="Pfam" id="PF07670">
    <property type="entry name" value="Gate"/>
    <property type="match status" value="2"/>
</dbReference>
<protein>
    <recommendedName>
        <fullName evidence="13">Ferrous iron transport protein B</fullName>
    </recommendedName>
</protein>
<dbReference type="AlphaFoldDB" id="A0A2V2N2T9"/>
<dbReference type="PROSITE" id="PS51711">
    <property type="entry name" value="G_FEOB"/>
    <property type="match status" value="1"/>
</dbReference>
<dbReference type="InterPro" id="IPR011642">
    <property type="entry name" value="Gate_dom"/>
</dbReference>
<feature type="transmembrane region" description="Helical" evidence="16">
    <location>
        <begin position="602"/>
        <end position="624"/>
    </location>
</feature>
<dbReference type="FunFam" id="3.40.50.300:FF:000426">
    <property type="entry name" value="Ferrous iron transport protein B"/>
    <property type="match status" value="1"/>
</dbReference>
<evidence type="ECO:0000256" key="11">
    <source>
        <dbReference type="ARBA" id="ARBA00023134"/>
    </source>
</evidence>
<dbReference type="GO" id="GO:0015093">
    <property type="term" value="F:ferrous iron transmembrane transporter activity"/>
    <property type="evidence" value="ECO:0007669"/>
    <property type="project" value="UniProtKB-UniRule"/>
</dbReference>
<keyword evidence="11 14" id="KW-0342">GTP-binding</keyword>
<dbReference type="InterPro" id="IPR011640">
    <property type="entry name" value="Fe2_transport_prot_B_C"/>
</dbReference>
<accession>A0A2V2N2T9</accession>
<feature type="binding site" evidence="14">
    <location>
        <begin position="116"/>
        <end position="119"/>
    </location>
    <ligand>
        <name>GTP</name>
        <dbReference type="ChEBI" id="CHEBI:37565"/>
        <label>4</label>
    </ligand>
</feature>
<dbReference type="InterPro" id="IPR003373">
    <property type="entry name" value="Fe2_transport_prot-B"/>
</dbReference>
<feature type="transmembrane region" description="Helical" evidence="16">
    <location>
        <begin position="417"/>
        <end position="438"/>
    </location>
</feature>
<evidence type="ECO:0000256" key="9">
    <source>
        <dbReference type="ARBA" id="ARBA00023004"/>
    </source>
</evidence>
<evidence type="ECO:0000256" key="15">
    <source>
        <dbReference type="PIRSR" id="PIRSR603373-2"/>
    </source>
</evidence>
<evidence type="ECO:0000256" key="1">
    <source>
        <dbReference type="ARBA" id="ARBA00004429"/>
    </source>
</evidence>
<dbReference type="Gene3D" id="1.10.287.1770">
    <property type="match status" value="1"/>
</dbReference>
<dbReference type="Pfam" id="PF02421">
    <property type="entry name" value="FeoB_N"/>
    <property type="match status" value="1"/>
</dbReference>
<dbReference type="Gene3D" id="3.40.50.300">
    <property type="entry name" value="P-loop containing nucleotide triphosphate hydrolases"/>
    <property type="match status" value="1"/>
</dbReference>
<keyword evidence="15" id="KW-0479">Metal-binding</keyword>
<feature type="transmembrane region" description="Helical" evidence="16">
    <location>
        <begin position="511"/>
        <end position="531"/>
    </location>
</feature>
<evidence type="ECO:0000259" key="17">
    <source>
        <dbReference type="PROSITE" id="PS51711"/>
    </source>
</evidence>
<evidence type="ECO:0000256" key="8">
    <source>
        <dbReference type="ARBA" id="ARBA00022989"/>
    </source>
</evidence>
<keyword evidence="7 14" id="KW-0547">Nucleotide-binding</keyword>
<keyword evidence="2" id="KW-0813">Transport</keyword>
<feature type="transmembrane region" description="Helical" evidence="16">
    <location>
        <begin position="283"/>
        <end position="301"/>
    </location>
</feature>
<feature type="binding site" evidence="14">
    <location>
        <begin position="10"/>
        <end position="17"/>
    </location>
    <ligand>
        <name>GTP</name>
        <dbReference type="ChEBI" id="CHEBI:37565"/>
        <label>1</label>
    </ligand>
</feature>
<sequence>MTEIRILLTGNPNVGKTTLFNSLCGVYQHTGNYPGVTVEIKEGIRKSDGQIFRISDLPGTYSLSAFTPDEQVARDALLTSHPDVIVQIIDATNIERNLFLTTQLVEIGLPVIIALNMVDLAEQTGIAIDAACFSKSIGLPVVKVVASQGKGIEDLVQTIIHISQQKEQQNPAQAQYSSTITQRREEISSFLNHHTQHLSGLTPEYTAIRLLEGDQKLSDKLHHEGLTIPVIDTLEPAAIDGFIQEIMLARYATAEQITGCSVSCSMARIMPTDLLDHVLTHRFFGIPIFLSFMWFAFQLTFSASAPVASVLEIIFGSINEFVGNLGLGETVTSFISDGIIGGVGTVLSFVPSIFILFLLLSLLEDSGYLARAAFVMDRLMHSIGLHGRSFIPLLIGFGCNVPAIMATRTLQSRADRFITIISIPFMSCSARLPVYVLLTGVFFGAHAGTVIFFLYILGILAAIGTALLFRRLIFHDDPSPFIMELPPYRSPTLKAAALHMWQRGKEYLQRAGIVIFGGVLVVWVLASLPFGVEYGSADSLAGVLGHLAEPIFAPLGFTWQLVVALIFGFIAKEVVVGSLGTLYGGEDSLAGSLAADPSLGPVVALAYMVFVLLYLPCVATLGVIKQEMGSWKWTGIALGWGILVAFILAWVTRIVGSLIIGA</sequence>
<feature type="binding site" evidence="14">
    <location>
        <begin position="35"/>
        <end position="39"/>
    </location>
    <ligand>
        <name>GTP</name>
        <dbReference type="ChEBI" id="CHEBI:37565"/>
        <label>2</label>
    </ligand>
</feature>
<keyword evidence="9" id="KW-0408">Iron</keyword>
<dbReference type="Pfam" id="PF07664">
    <property type="entry name" value="FeoB_C"/>
    <property type="match status" value="1"/>
</dbReference>
<evidence type="ECO:0000256" key="4">
    <source>
        <dbReference type="ARBA" id="ARBA00022496"/>
    </source>
</evidence>
<feature type="transmembrane region" description="Helical" evidence="16">
    <location>
        <begin position="383"/>
        <end position="405"/>
    </location>
</feature>
<dbReference type="CDD" id="cd01879">
    <property type="entry name" value="FeoB"/>
    <property type="match status" value="1"/>
</dbReference>
<dbReference type="SUPFAM" id="SSF52540">
    <property type="entry name" value="P-loop containing nucleoside triphosphate hydrolases"/>
    <property type="match status" value="1"/>
</dbReference>
<keyword evidence="12 16" id="KW-0472">Membrane</keyword>
<evidence type="ECO:0000256" key="5">
    <source>
        <dbReference type="ARBA" id="ARBA00022519"/>
    </source>
</evidence>
<feature type="binding site" evidence="14">
    <location>
        <begin position="56"/>
        <end position="59"/>
    </location>
    <ligand>
        <name>GTP</name>
        <dbReference type="ChEBI" id="CHEBI:37565"/>
        <label>3</label>
    </ligand>
</feature>
<feature type="transmembrane region" description="Helical" evidence="16">
    <location>
        <begin position="551"/>
        <end position="571"/>
    </location>
</feature>
<evidence type="ECO:0000256" key="16">
    <source>
        <dbReference type="SAM" id="Phobius"/>
    </source>
</evidence>
<dbReference type="GO" id="GO:0005886">
    <property type="term" value="C:plasma membrane"/>
    <property type="evidence" value="ECO:0007669"/>
    <property type="project" value="UniProtKB-SubCell"/>
</dbReference>
<reference evidence="18 19" key="1">
    <citation type="submission" date="2018-05" db="EMBL/GenBank/DDBJ databases">
        <title>Draft genome of Methanospirillum lacunae Ki8-1.</title>
        <authorList>
            <person name="Dueholm M.S."/>
            <person name="Nielsen P.H."/>
            <person name="Bakmann L.F."/>
            <person name="Otzen D.E."/>
        </authorList>
    </citation>
    <scope>NUCLEOTIDE SEQUENCE [LARGE SCALE GENOMIC DNA]</scope>
    <source>
        <strain evidence="18 19">Ki8-1</strain>
    </source>
</reference>
<dbReference type="EMBL" id="QGMY01000018">
    <property type="protein sequence ID" value="PWR69791.1"/>
    <property type="molecule type" value="Genomic_DNA"/>
</dbReference>
<keyword evidence="10" id="KW-0406">Ion transport</keyword>
<comment type="caution">
    <text evidence="18">The sequence shown here is derived from an EMBL/GenBank/DDBJ whole genome shotgun (WGS) entry which is preliminary data.</text>
</comment>
<keyword evidence="19" id="KW-1185">Reference proteome</keyword>
<proteinExistence type="predicted"/>
<organism evidence="18 19">
    <name type="scientific">Methanospirillum lacunae</name>
    <dbReference type="NCBI Taxonomy" id="668570"/>
    <lineage>
        <taxon>Archaea</taxon>
        <taxon>Methanobacteriati</taxon>
        <taxon>Methanobacteriota</taxon>
        <taxon>Stenosarchaea group</taxon>
        <taxon>Methanomicrobia</taxon>
        <taxon>Methanomicrobiales</taxon>
        <taxon>Methanospirillaceae</taxon>
        <taxon>Methanospirillum</taxon>
    </lineage>
</organism>
<keyword evidence="4" id="KW-0410">Iron transport</keyword>
<evidence type="ECO:0000256" key="6">
    <source>
        <dbReference type="ARBA" id="ARBA00022692"/>
    </source>
</evidence>
<keyword evidence="8 16" id="KW-1133">Transmembrane helix</keyword>
<dbReference type="RefSeq" id="WP_109970115.1">
    <property type="nucleotide sequence ID" value="NZ_CP176093.1"/>
</dbReference>
<evidence type="ECO:0000313" key="18">
    <source>
        <dbReference type="EMBL" id="PWR69791.1"/>
    </source>
</evidence>
<evidence type="ECO:0000256" key="12">
    <source>
        <dbReference type="ARBA" id="ARBA00023136"/>
    </source>
</evidence>
<feature type="binding site" evidence="15">
    <location>
        <position position="22"/>
    </location>
    <ligand>
        <name>Mg(2+)</name>
        <dbReference type="ChEBI" id="CHEBI:18420"/>
        <label>1</label>
    </ligand>
</feature>
<evidence type="ECO:0000256" key="2">
    <source>
        <dbReference type="ARBA" id="ARBA00022448"/>
    </source>
</evidence>
<dbReference type="InterPro" id="IPR027417">
    <property type="entry name" value="P-loop_NTPase"/>
</dbReference>
<feature type="transmembrane region" description="Helical" evidence="16">
    <location>
        <begin position="450"/>
        <end position="469"/>
    </location>
</feature>
<comment type="subcellular location">
    <subcellularLocation>
        <location evidence="1">Cell inner membrane</location>
        <topology evidence="1">Multi-pass membrane protein</topology>
    </subcellularLocation>
</comment>
<feature type="transmembrane region" description="Helical" evidence="16">
    <location>
        <begin position="636"/>
        <end position="660"/>
    </location>
</feature>
<feature type="domain" description="FeoB-type G" evidence="17">
    <location>
        <begin position="3"/>
        <end position="165"/>
    </location>
</feature>